<keyword evidence="5" id="KW-0805">Transcription regulation</keyword>
<evidence type="ECO:0000313" key="10">
    <source>
        <dbReference type="EMBL" id="SCZ81748.1"/>
    </source>
</evidence>
<dbReference type="GO" id="GO:0003700">
    <property type="term" value="F:DNA-binding transcription factor activity"/>
    <property type="evidence" value="ECO:0007669"/>
    <property type="project" value="InterPro"/>
</dbReference>
<keyword evidence="2" id="KW-0678">Repressor</keyword>
<evidence type="ECO:0000256" key="8">
    <source>
        <dbReference type="PIRSR" id="PIRSR602481-1"/>
    </source>
</evidence>
<dbReference type="PANTHER" id="PTHR33202:SF7">
    <property type="entry name" value="FERRIC UPTAKE REGULATION PROTEIN"/>
    <property type="match status" value="1"/>
</dbReference>
<sequence length="146" mass="17076">MEHSIDALKDQLKEKGYKLTPQRKAILETILENPGHHLSTEEVYDIVRKRRSDIGLATVYRTLMLLSDLKVLSKINFEDGCVRYELCSCEEDHQHHHLICRKCGLIIEVEDLLDDLEKRIEAEYDFKITDHRLKFIGYCSACKKTL</sequence>
<dbReference type="InterPro" id="IPR002481">
    <property type="entry name" value="FUR"/>
</dbReference>
<organism evidence="10 11">
    <name type="scientific">Acidaminobacter hydrogenoformans DSM 2784</name>
    <dbReference type="NCBI Taxonomy" id="1120920"/>
    <lineage>
        <taxon>Bacteria</taxon>
        <taxon>Bacillati</taxon>
        <taxon>Bacillota</taxon>
        <taxon>Clostridia</taxon>
        <taxon>Peptostreptococcales</taxon>
        <taxon>Acidaminobacteraceae</taxon>
        <taxon>Acidaminobacter</taxon>
    </lineage>
</organism>
<dbReference type="CDD" id="cd07153">
    <property type="entry name" value="Fur_like"/>
    <property type="match status" value="1"/>
</dbReference>
<dbReference type="InterPro" id="IPR036388">
    <property type="entry name" value="WH-like_DNA-bd_sf"/>
</dbReference>
<dbReference type="GO" id="GO:0008270">
    <property type="term" value="F:zinc ion binding"/>
    <property type="evidence" value="ECO:0007669"/>
    <property type="project" value="TreeGrafter"/>
</dbReference>
<evidence type="ECO:0000256" key="3">
    <source>
        <dbReference type="ARBA" id="ARBA00022723"/>
    </source>
</evidence>
<dbReference type="SUPFAM" id="SSF46785">
    <property type="entry name" value="Winged helix' DNA-binding domain"/>
    <property type="match status" value="1"/>
</dbReference>
<evidence type="ECO:0000256" key="1">
    <source>
        <dbReference type="ARBA" id="ARBA00007957"/>
    </source>
</evidence>
<keyword evidence="9" id="KW-0408">Iron</keyword>
<reference evidence="10 11" key="1">
    <citation type="submission" date="2016-10" db="EMBL/GenBank/DDBJ databases">
        <authorList>
            <person name="de Groot N.N."/>
        </authorList>
    </citation>
    <scope>NUCLEOTIDE SEQUENCE [LARGE SCALE GENOMIC DNA]</scope>
    <source>
        <strain evidence="10 11">DSM 2784</strain>
    </source>
</reference>
<feature type="binding site" evidence="8">
    <location>
        <position position="103"/>
    </location>
    <ligand>
        <name>Zn(2+)</name>
        <dbReference type="ChEBI" id="CHEBI:29105"/>
    </ligand>
</feature>
<dbReference type="Gene3D" id="3.30.1490.190">
    <property type="match status" value="1"/>
</dbReference>
<protein>
    <submittedName>
        <fullName evidence="10">Fur family transcriptional regulator, ferric uptake regulator</fullName>
    </submittedName>
</protein>
<evidence type="ECO:0000256" key="5">
    <source>
        <dbReference type="ARBA" id="ARBA00023015"/>
    </source>
</evidence>
<keyword evidence="11" id="KW-1185">Reference proteome</keyword>
<dbReference type="STRING" id="1120920.SAMN03080599_02988"/>
<dbReference type="RefSeq" id="WP_092592875.1">
    <property type="nucleotide sequence ID" value="NZ_FMWL01000022.1"/>
</dbReference>
<dbReference type="InterPro" id="IPR036390">
    <property type="entry name" value="WH_DNA-bd_sf"/>
</dbReference>
<dbReference type="GO" id="GO:1900376">
    <property type="term" value="P:regulation of secondary metabolite biosynthetic process"/>
    <property type="evidence" value="ECO:0007669"/>
    <property type="project" value="TreeGrafter"/>
</dbReference>
<dbReference type="Proteomes" id="UP000199208">
    <property type="component" value="Unassembled WGS sequence"/>
</dbReference>
<feature type="binding site" evidence="8">
    <location>
        <position position="142"/>
    </location>
    <ligand>
        <name>Zn(2+)</name>
        <dbReference type="ChEBI" id="CHEBI:29105"/>
    </ligand>
</feature>
<feature type="binding site" evidence="8">
    <location>
        <position position="100"/>
    </location>
    <ligand>
        <name>Zn(2+)</name>
        <dbReference type="ChEBI" id="CHEBI:29105"/>
    </ligand>
</feature>
<dbReference type="PANTHER" id="PTHR33202">
    <property type="entry name" value="ZINC UPTAKE REGULATION PROTEIN"/>
    <property type="match status" value="1"/>
</dbReference>
<comment type="cofactor">
    <cofactor evidence="9">
        <name>Mn(2+)</name>
        <dbReference type="ChEBI" id="CHEBI:29035"/>
    </cofactor>
    <cofactor evidence="9">
        <name>Fe(2+)</name>
        <dbReference type="ChEBI" id="CHEBI:29033"/>
    </cofactor>
    <text evidence="9">Binds 1 Mn(2+) or Fe(2+) ion per subunit.</text>
</comment>
<dbReference type="InterPro" id="IPR043135">
    <property type="entry name" value="Fur_C"/>
</dbReference>
<feature type="binding site" evidence="9">
    <location>
        <position position="131"/>
    </location>
    <ligand>
        <name>Fe cation</name>
        <dbReference type="ChEBI" id="CHEBI:24875"/>
    </ligand>
</feature>
<dbReference type="GO" id="GO:0045892">
    <property type="term" value="P:negative regulation of DNA-templated transcription"/>
    <property type="evidence" value="ECO:0007669"/>
    <property type="project" value="TreeGrafter"/>
</dbReference>
<comment type="cofactor">
    <cofactor evidence="8">
        <name>Zn(2+)</name>
        <dbReference type="ChEBI" id="CHEBI:29105"/>
    </cofactor>
    <text evidence="8">Binds 1 zinc ion per subunit.</text>
</comment>
<dbReference type="OrthoDB" id="8659436at2"/>
<evidence type="ECO:0000256" key="2">
    <source>
        <dbReference type="ARBA" id="ARBA00022491"/>
    </source>
</evidence>
<evidence type="ECO:0000256" key="7">
    <source>
        <dbReference type="ARBA" id="ARBA00023163"/>
    </source>
</evidence>
<feature type="binding site" evidence="8">
    <location>
        <position position="139"/>
    </location>
    <ligand>
        <name>Zn(2+)</name>
        <dbReference type="ChEBI" id="CHEBI:29105"/>
    </ligand>
</feature>
<dbReference type="FunFam" id="1.10.10.10:FF:000051">
    <property type="entry name" value="Fur family transcriptional regulator"/>
    <property type="match status" value="1"/>
</dbReference>
<dbReference type="GO" id="GO:0000976">
    <property type="term" value="F:transcription cis-regulatory region binding"/>
    <property type="evidence" value="ECO:0007669"/>
    <property type="project" value="TreeGrafter"/>
</dbReference>
<dbReference type="Pfam" id="PF01475">
    <property type="entry name" value="FUR"/>
    <property type="match status" value="1"/>
</dbReference>
<comment type="similarity">
    <text evidence="1">Belongs to the Fur family.</text>
</comment>
<evidence type="ECO:0000256" key="6">
    <source>
        <dbReference type="ARBA" id="ARBA00023125"/>
    </source>
</evidence>
<keyword evidence="6" id="KW-0238">DNA-binding</keyword>
<keyword evidence="3 8" id="KW-0479">Metal-binding</keyword>
<keyword evidence="7" id="KW-0804">Transcription</keyword>
<evidence type="ECO:0000313" key="11">
    <source>
        <dbReference type="Proteomes" id="UP000199208"/>
    </source>
</evidence>
<dbReference type="Gene3D" id="1.10.10.10">
    <property type="entry name" value="Winged helix-like DNA-binding domain superfamily/Winged helix DNA-binding domain"/>
    <property type="match status" value="1"/>
</dbReference>
<gene>
    <name evidence="10" type="ORF">SAMN03080599_02988</name>
</gene>
<evidence type="ECO:0000256" key="4">
    <source>
        <dbReference type="ARBA" id="ARBA00022833"/>
    </source>
</evidence>
<keyword evidence="4 8" id="KW-0862">Zinc</keyword>
<dbReference type="EMBL" id="FMWL01000022">
    <property type="protein sequence ID" value="SCZ81748.1"/>
    <property type="molecule type" value="Genomic_DNA"/>
</dbReference>
<dbReference type="AlphaFoldDB" id="A0A1G5S6B4"/>
<evidence type="ECO:0000256" key="9">
    <source>
        <dbReference type="PIRSR" id="PIRSR602481-2"/>
    </source>
</evidence>
<name>A0A1G5S6B4_9FIRM</name>
<accession>A0A1G5S6B4</accession>
<proteinExistence type="inferred from homology"/>